<dbReference type="Pfam" id="PF13714">
    <property type="entry name" value="PEP_mutase"/>
    <property type="match status" value="1"/>
</dbReference>
<sequence length="291" mass="31515">MTRRQLKLAGASTGMIRAPGVYDGLSARVAESIGFEALYVTGYGVSFSLGHPDAGLVTYSEMVERIAVIADVTDIPLICDADTGFGGVANIRRTVRGYESAGAAAIQIEDQISPKKCGHTDGRLVAPAEEMEVRIKVAVDSRRSEHTQIIARTDARTTLGLSEAIDRAGRYAEAGADVLFIEAPESIDELVKITSNLKGPLLVNMVVRGKTPMVSARQLEEMGFAIAIYPSIGFASIAQTLAVAYRYLKEHPDAIDFPVDFYGQNEAPGALHRLAGFPEVWDLEQRFEPKR</sequence>
<protein>
    <submittedName>
        <fullName evidence="1">2-methylisocitrate lyase-like PEP mutase family enzyme</fullName>
    </submittedName>
</protein>
<reference evidence="1 2" key="1">
    <citation type="submission" date="2020-08" db="EMBL/GenBank/DDBJ databases">
        <title>Genomic Encyclopedia of Type Strains, Phase IV (KMG-V): Genome sequencing to study the core and pangenomes of soil and plant-associated prokaryotes.</title>
        <authorList>
            <person name="Whitman W."/>
        </authorList>
    </citation>
    <scope>NUCLEOTIDE SEQUENCE [LARGE SCALE GENOMIC DNA]</scope>
    <source>
        <strain evidence="1 2">SRMrh-85</strain>
    </source>
</reference>
<keyword evidence="2" id="KW-1185">Reference proteome</keyword>
<accession>A0ABR6FX14</accession>
<evidence type="ECO:0000313" key="1">
    <source>
        <dbReference type="EMBL" id="MBB2931974.1"/>
    </source>
</evidence>
<comment type="caution">
    <text evidence="1">The sequence shown here is derived from an EMBL/GenBank/DDBJ whole genome shotgun (WGS) entry which is preliminary data.</text>
</comment>
<dbReference type="InterPro" id="IPR039556">
    <property type="entry name" value="ICL/PEPM"/>
</dbReference>
<gene>
    <name evidence="1" type="ORF">FHX59_006448</name>
</gene>
<evidence type="ECO:0000313" key="2">
    <source>
        <dbReference type="Proteomes" id="UP000533533"/>
    </source>
</evidence>
<dbReference type="SUPFAM" id="SSF51621">
    <property type="entry name" value="Phosphoenolpyruvate/pyruvate domain"/>
    <property type="match status" value="1"/>
</dbReference>
<dbReference type="Gene3D" id="3.20.20.60">
    <property type="entry name" value="Phosphoenolpyruvate-binding domains"/>
    <property type="match status" value="1"/>
</dbReference>
<dbReference type="RefSeq" id="WP_110387495.1">
    <property type="nucleotide sequence ID" value="NZ_JACHVZ010000023.1"/>
</dbReference>
<dbReference type="InterPro" id="IPR040442">
    <property type="entry name" value="Pyrv_kinase-like_dom_sf"/>
</dbReference>
<dbReference type="CDD" id="cd00377">
    <property type="entry name" value="ICL_PEPM"/>
    <property type="match status" value="1"/>
</dbReference>
<dbReference type="Proteomes" id="UP000533533">
    <property type="component" value="Unassembled WGS sequence"/>
</dbReference>
<dbReference type="InterPro" id="IPR015813">
    <property type="entry name" value="Pyrv/PenolPyrv_kinase-like_dom"/>
</dbReference>
<organism evidence="1 2">
    <name type="scientific">Paraburkholderia silvatlantica</name>
    <dbReference type="NCBI Taxonomy" id="321895"/>
    <lineage>
        <taxon>Bacteria</taxon>
        <taxon>Pseudomonadati</taxon>
        <taxon>Pseudomonadota</taxon>
        <taxon>Betaproteobacteria</taxon>
        <taxon>Burkholderiales</taxon>
        <taxon>Burkholderiaceae</taxon>
        <taxon>Paraburkholderia</taxon>
    </lineage>
</organism>
<dbReference type="EMBL" id="JACHVZ010000023">
    <property type="protein sequence ID" value="MBB2931974.1"/>
    <property type="molecule type" value="Genomic_DNA"/>
</dbReference>
<name>A0ABR6FX14_9BURK</name>
<proteinExistence type="predicted"/>
<dbReference type="PANTHER" id="PTHR42905">
    <property type="entry name" value="PHOSPHOENOLPYRUVATE CARBOXYLASE"/>
    <property type="match status" value="1"/>
</dbReference>
<dbReference type="PANTHER" id="PTHR42905:SF5">
    <property type="entry name" value="CARBOXYVINYL-CARBOXYPHOSPHONATE PHOSPHORYLMUTASE, CHLOROPLASTIC"/>
    <property type="match status" value="1"/>
</dbReference>